<name>A0A1A8XMI5_9PROT</name>
<gene>
    <name evidence="1" type="ORF">ACCAA_260010</name>
</gene>
<organism evidence="1 2">
    <name type="scientific">Candidatus Accumulibacter aalborgensis</name>
    <dbReference type="NCBI Taxonomy" id="1860102"/>
    <lineage>
        <taxon>Bacteria</taxon>
        <taxon>Pseudomonadati</taxon>
        <taxon>Pseudomonadota</taxon>
        <taxon>Betaproteobacteria</taxon>
        <taxon>Candidatus Accumulibacter</taxon>
    </lineage>
</organism>
<proteinExistence type="predicted"/>
<accession>A0A1A8XMI5</accession>
<evidence type="ECO:0000313" key="2">
    <source>
        <dbReference type="Proteomes" id="UP000199169"/>
    </source>
</evidence>
<dbReference type="AlphaFoldDB" id="A0A1A8XMI5"/>
<dbReference type="EMBL" id="FLQX01000101">
    <property type="protein sequence ID" value="SBT05622.1"/>
    <property type="molecule type" value="Genomic_DNA"/>
</dbReference>
<sequence>MDVDVKSEIGVAAQRRSEQATTAAALQVLVQCRQQIGVLATQVDQTLARPDRYAGDAHAIEQQVGIAREQDAILEGPRFALVGVADHVTRRGFMAAGRPACRLPFDVRGKPRAAAAAQVGDLHFRQHRIGTACNGRLQCFSRWRLGSQHRVAAPDVVFDDKILARPVGQRGLRPDQFADTVDPFGRHAGQRLAIDQQRRPLIAHAGAGRRIDADQPVFGDLATFDPQPVAQAIHQLDAAQHAVGDVVREQHAVAPNGGQMKKRVKACNAFDARARQIERPRDDRQRGGRQIAQGILHRAQDLEQKAGVTTMTVDDRQQQGLKPSCFNALVRHHDLPLLKAVSDTLYRSLVRRSGRVLIQVNGKWESHAVETPGGVPPTFRSHPGSSTRSPTISWCIAA</sequence>
<reference evidence="1 2" key="1">
    <citation type="submission" date="2016-06" db="EMBL/GenBank/DDBJ databases">
        <authorList>
            <person name="Kjaerup R.B."/>
            <person name="Dalgaard T.S."/>
            <person name="Juul-Madsen H.R."/>
        </authorList>
    </citation>
    <scope>NUCLEOTIDE SEQUENCE [LARGE SCALE GENOMIC DNA]</scope>
    <source>
        <strain evidence="1">3</strain>
    </source>
</reference>
<evidence type="ECO:0000313" key="1">
    <source>
        <dbReference type="EMBL" id="SBT05622.1"/>
    </source>
</evidence>
<dbReference type="Proteomes" id="UP000199169">
    <property type="component" value="Unassembled WGS sequence"/>
</dbReference>
<protein>
    <submittedName>
        <fullName evidence="1">Uncharacterized protein</fullName>
    </submittedName>
</protein>
<keyword evidence="2" id="KW-1185">Reference proteome</keyword>